<dbReference type="Proteomes" id="UP001232163">
    <property type="component" value="Unassembled WGS sequence"/>
</dbReference>
<dbReference type="RefSeq" id="WP_307466658.1">
    <property type="nucleotide sequence ID" value="NZ_JAURUR010000009.1"/>
</dbReference>
<evidence type="ECO:0000313" key="8">
    <source>
        <dbReference type="Proteomes" id="UP001232163"/>
    </source>
</evidence>
<evidence type="ECO:0000256" key="4">
    <source>
        <dbReference type="ARBA" id="ARBA00023157"/>
    </source>
</evidence>
<dbReference type="InterPro" id="IPR013740">
    <property type="entry name" value="Redoxin"/>
</dbReference>
<keyword evidence="5" id="KW-0676">Redox-active center</keyword>
<dbReference type="PROSITE" id="PS51352">
    <property type="entry name" value="THIOREDOXIN_2"/>
    <property type="match status" value="1"/>
</dbReference>
<keyword evidence="2" id="KW-0049">Antioxidant</keyword>
<evidence type="ECO:0000259" key="6">
    <source>
        <dbReference type="PROSITE" id="PS51352"/>
    </source>
</evidence>
<feature type="domain" description="Thioredoxin" evidence="6">
    <location>
        <begin position="22"/>
        <end position="185"/>
    </location>
</feature>
<dbReference type="Gene3D" id="3.40.30.10">
    <property type="entry name" value="Glutaredoxin"/>
    <property type="match status" value="1"/>
</dbReference>
<dbReference type="InterPro" id="IPR013766">
    <property type="entry name" value="Thioredoxin_domain"/>
</dbReference>
<dbReference type="SUPFAM" id="SSF52833">
    <property type="entry name" value="Thioredoxin-like"/>
    <property type="match status" value="1"/>
</dbReference>
<sequence>MQDPTFLPADLPVPHDDGACAHLTGMALPDVTLPATSGEPVVLSSLPGRVVLYLYPRTAQPGETLDDWDVIPGARGCTPQACAFRDHHAELLALDAQVYGVSTQATAVQQEAAARLHLPFPLLSDAALTLARALHLPTFTYRGEVLLRRATLIADGGIIRHVMSPVFPPDRNATDVLDWLKGHQMRVRAR</sequence>
<proteinExistence type="predicted"/>
<accession>A0ABT9MET7</accession>
<evidence type="ECO:0000256" key="2">
    <source>
        <dbReference type="ARBA" id="ARBA00022862"/>
    </source>
</evidence>
<organism evidence="7 8">
    <name type="scientific">Deinococcus enclensis</name>
    <dbReference type="NCBI Taxonomy" id="1049582"/>
    <lineage>
        <taxon>Bacteria</taxon>
        <taxon>Thermotogati</taxon>
        <taxon>Deinococcota</taxon>
        <taxon>Deinococci</taxon>
        <taxon>Deinococcales</taxon>
        <taxon>Deinococcaceae</taxon>
        <taxon>Deinococcus</taxon>
    </lineage>
</organism>
<dbReference type="InterPro" id="IPR050924">
    <property type="entry name" value="Peroxiredoxin_BCP/PrxQ"/>
</dbReference>
<keyword evidence="3" id="KW-0560">Oxidoreductase</keyword>
<reference evidence="7 8" key="1">
    <citation type="submission" date="2023-07" db="EMBL/GenBank/DDBJ databases">
        <title>Genomic Encyclopedia of Type Strains, Phase IV (KMG-IV): sequencing the most valuable type-strain genomes for metagenomic binning, comparative biology and taxonomic classification.</title>
        <authorList>
            <person name="Goeker M."/>
        </authorList>
    </citation>
    <scope>NUCLEOTIDE SEQUENCE [LARGE SCALE GENOMIC DNA]</scope>
    <source>
        <strain evidence="7 8">NIO-1023</strain>
    </source>
</reference>
<gene>
    <name evidence="7" type="ORF">QO006_002560</name>
</gene>
<evidence type="ECO:0000256" key="5">
    <source>
        <dbReference type="ARBA" id="ARBA00023284"/>
    </source>
</evidence>
<dbReference type="CDD" id="cd03017">
    <property type="entry name" value="PRX_BCP"/>
    <property type="match status" value="1"/>
</dbReference>
<evidence type="ECO:0000313" key="7">
    <source>
        <dbReference type="EMBL" id="MDP9765112.1"/>
    </source>
</evidence>
<keyword evidence="1" id="KW-0575">Peroxidase</keyword>
<name>A0ABT9MET7_9DEIO</name>
<dbReference type="PANTHER" id="PTHR42801:SF21">
    <property type="entry name" value="BCPB PROTEIN"/>
    <property type="match status" value="1"/>
</dbReference>
<protein>
    <submittedName>
        <fullName evidence="7">Peroxiredoxin</fullName>
    </submittedName>
</protein>
<dbReference type="PANTHER" id="PTHR42801">
    <property type="entry name" value="THIOREDOXIN-DEPENDENT PEROXIDE REDUCTASE"/>
    <property type="match status" value="1"/>
</dbReference>
<dbReference type="EMBL" id="JAURUR010000009">
    <property type="protein sequence ID" value="MDP9765112.1"/>
    <property type="molecule type" value="Genomic_DNA"/>
</dbReference>
<comment type="caution">
    <text evidence="7">The sequence shown here is derived from an EMBL/GenBank/DDBJ whole genome shotgun (WGS) entry which is preliminary data.</text>
</comment>
<dbReference type="Pfam" id="PF08534">
    <property type="entry name" value="Redoxin"/>
    <property type="match status" value="1"/>
</dbReference>
<evidence type="ECO:0000256" key="3">
    <source>
        <dbReference type="ARBA" id="ARBA00023002"/>
    </source>
</evidence>
<keyword evidence="4" id="KW-1015">Disulfide bond</keyword>
<dbReference type="InterPro" id="IPR036249">
    <property type="entry name" value="Thioredoxin-like_sf"/>
</dbReference>
<keyword evidence="8" id="KW-1185">Reference proteome</keyword>
<evidence type="ECO:0000256" key="1">
    <source>
        <dbReference type="ARBA" id="ARBA00022559"/>
    </source>
</evidence>